<keyword evidence="1" id="KW-0472">Membrane</keyword>
<evidence type="ECO:0000256" key="1">
    <source>
        <dbReference type="SAM" id="Phobius"/>
    </source>
</evidence>
<protein>
    <submittedName>
        <fullName evidence="2">Menaquinol oxidoreductase</fullName>
    </submittedName>
</protein>
<dbReference type="EMBL" id="JAEMHM010000015">
    <property type="protein sequence ID" value="MBJ6726567.1"/>
    <property type="molecule type" value="Genomic_DNA"/>
</dbReference>
<dbReference type="Proteomes" id="UP000636888">
    <property type="component" value="Unassembled WGS sequence"/>
</dbReference>
<keyword evidence="1" id="KW-0812">Transmembrane</keyword>
<organism evidence="2 3">
    <name type="scientific">Geomesophilobacter sediminis</name>
    <dbReference type="NCBI Taxonomy" id="2798584"/>
    <lineage>
        <taxon>Bacteria</taxon>
        <taxon>Pseudomonadati</taxon>
        <taxon>Thermodesulfobacteriota</taxon>
        <taxon>Desulfuromonadia</taxon>
        <taxon>Geobacterales</taxon>
        <taxon>Geobacteraceae</taxon>
        <taxon>Geomesophilobacter</taxon>
    </lineage>
</organism>
<accession>A0A8J7M0W4</accession>
<evidence type="ECO:0000313" key="2">
    <source>
        <dbReference type="EMBL" id="MBJ6726567.1"/>
    </source>
</evidence>
<comment type="caution">
    <text evidence="2">The sequence shown here is derived from an EMBL/GenBank/DDBJ whole genome shotgun (WGS) entry which is preliminary data.</text>
</comment>
<reference evidence="2" key="1">
    <citation type="submission" date="2020-12" db="EMBL/GenBank/DDBJ databases">
        <title>Geomonas sp. Red875, isolated from river sediment.</title>
        <authorList>
            <person name="Xu Z."/>
            <person name="Zhang Z."/>
            <person name="Masuda Y."/>
            <person name="Itoh H."/>
            <person name="Senoo K."/>
        </authorList>
    </citation>
    <scope>NUCLEOTIDE SEQUENCE</scope>
    <source>
        <strain evidence="2">Red875</strain>
    </source>
</reference>
<dbReference type="AlphaFoldDB" id="A0A8J7M0W4"/>
<name>A0A8J7M0W4_9BACT</name>
<keyword evidence="1" id="KW-1133">Transmembrane helix</keyword>
<proteinExistence type="predicted"/>
<feature type="transmembrane region" description="Helical" evidence="1">
    <location>
        <begin position="56"/>
        <end position="74"/>
    </location>
</feature>
<evidence type="ECO:0000313" key="3">
    <source>
        <dbReference type="Proteomes" id="UP000636888"/>
    </source>
</evidence>
<gene>
    <name evidence="2" type="ORF">JFN93_17790</name>
</gene>
<dbReference type="RefSeq" id="WP_199385477.1">
    <property type="nucleotide sequence ID" value="NZ_JAEMHM010000015.1"/>
</dbReference>
<keyword evidence="3" id="KW-1185">Reference proteome</keyword>
<sequence length="140" mass="15223">MSSANATMLHKAMIRELFGAALFLGISVLAVRNFAPFPPLSEEGRAMLGRPPSQEMLAAALIVYSFSAIVHILARMTSGSPKAGPFAHAGYLTAFYLFFHLSGILPENFWAVFAAGVTIFALETYQIRNADGEDDDQENH</sequence>